<keyword evidence="2" id="KW-1133">Transmembrane helix</keyword>
<feature type="transmembrane region" description="Helical" evidence="2">
    <location>
        <begin position="626"/>
        <end position="655"/>
    </location>
</feature>
<keyword evidence="2" id="KW-0472">Membrane</keyword>
<comment type="caution">
    <text evidence="5">The sequence shown here is derived from an EMBL/GenBank/DDBJ whole genome shotgun (WGS) entry which is preliminary data.</text>
</comment>
<organism evidence="5 6">
    <name type="scientific">Rhizodiscina lignyota</name>
    <dbReference type="NCBI Taxonomy" id="1504668"/>
    <lineage>
        <taxon>Eukaryota</taxon>
        <taxon>Fungi</taxon>
        <taxon>Dikarya</taxon>
        <taxon>Ascomycota</taxon>
        <taxon>Pezizomycotina</taxon>
        <taxon>Dothideomycetes</taxon>
        <taxon>Pleosporomycetidae</taxon>
        <taxon>Aulographales</taxon>
        <taxon>Rhizodiscinaceae</taxon>
        <taxon>Rhizodiscina</taxon>
    </lineage>
</organism>
<evidence type="ECO:0000313" key="5">
    <source>
        <dbReference type="EMBL" id="KAF2102894.1"/>
    </source>
</evidence>
<evidence type="ECO:0008006" key="7">
    <source>
        <dbReference type="Google" id="ProtNLM"/>
    </source>
</evidence>
<dbReference type="PANTHER" id="PTHR33840">
    <property type="match status" value="1"/>
</dbReference>
<dbReference type="GO" id="GO:0005525">
    <property type="term" value="F:GTP binding"/>
    <property type="evidence" value="ECO:0007669"/>
    <property type="project" value="InterPro"/>
</dbReference>
<dbReference type="AlphaFoldDB" id="A0A9P4MES7"/>
<dbReference type="InterPro" id="IPR006073">
    <property type="entry name" value="GTP-bd"/>
</dbReference>
<sequence>IQDITKDICSKLNHPQDEIFFYGFGRGAYIVRAVASILHYMGLPKSMESFYDVYRKALDIQNAHSRDDSLNGNKLLAQLKVLCNEAPTIRFIGLFDTVRPSLEKHRYDISFVGSVKILRHALAFNETRIAPEILDLPSADVMNGRSLVQAWFMGSHQDIGGGTAHDGLSLYPYQWIILESINAGLIIQPDIEWRLRYTNDIRVTMFDIQSLHTDSKTDSAHSIRLEHSSRVFGSQRKIWNNSNKALLGWTLAGPWGMIIHPSLYVILDRNPKMYDQALFKFRKPEIADFQERCLDAEREIQPWLEGLQLQASGVKAFRILVCGKTGVGKSTLINKVFGVEITEESTDYSQGVHDIDKAFESPNHPGLLIHDSRGWQAGSDHELDLIGKFLRHRAFQKDPAESLHVIWFCVDSDVSRIEEADKRTFQTIAQFSHHVPVFVVGTKKDKLVAFRKMSLLEEYMQKMDDYKEASRLANEQADKMANEQFGKLRNQLSQVEHYKADGYCCISKGADDDAGVRALLSQTLDLIADERVRLFCVAAQVMDVTQKIDSAITECMRLSTHAIRTAMVPLPFSGMIGTPTVSRIICEHVLQCFGFPKAAPEEIEEVMSRVVMGNLKSFMKVTLAQFGAVSLAAVGTAVPTLGIGIIVGAIGCVLASPPTARMLFKCSCDMILILERSFRYQGKYVSVKQIEDAAVYYTTATTKTFSGKEVLLQQHVHDEVDRLIPLKKLSVGFRFARLRSGLQDIIYMNRFD</sequence>
<dbReference type="Proteomes" id="UP000799772">
    <property type="component" value="Unassembled WGS sequence"/>
</dbReference>
<dbReference type="Pfam" id="PF01926">
    <property type="entry name" value="MMR_HSR1"/>
    <property type="match status" value="1"/>
</dbReference>
<gene>
    <name evidence="5" type="ORF">NA57DRAFT_9245</name>
</gene>
<feature type="domain" description="G" evidence="3">
    <location>
        <begin position="318"/>
        <end position="442"/>
    </location>
</feature>
<name>A0A9P4MES7_9PEZI</name>
<dbReference type="SUPFAM" id="SSF52540">
    <property type="entry name" value="P-loop containing nucleoside triphosphate hydrolases"/>
    <property type="match status" value="1"/>
</dbReference>
<dbReference type="OrthoDB" id="59699at2759"/>
<dbReference type="Pfam" id="PF09994">
    <property type="entry name" value="T6SS_Tle1-like_cat"/>
    <property type="match status" value="1"/>
</dbReference>
<reference evidence="5" key="1">
    <citation type="journal article" date="2020" name="Stud. Mycol.">
        <title>101 Dothideomycetes genomes: a test case for predicting lifestyles and emergence of pathogens.</title>
        <authorList>
            <person name="Haridas S."/>
            <person name="Albert R."/>
            <person name="Binder M."/>
            <person name="Bloem J."/>
            <person name="Labutti K."/>
            <person name="Salamov A."/>
            <person name="Andreopoulos B."/>
            <person name="Baker S."/>
            <person name="Barry K."/>
            <person name="Bills G."/>
            <person name="Bluhm B."/>
            <person name="Cannon C."/>
            <person name="Castanera R."/>
            <person name="Culley D."/>
            <person name="Daum C."/>
            <person name="Ezra D."/>
            <person name="Gonzalez J."/>
            <person name="Henrissat B."/>
            <person name="Kuo A."/>
            <person name="Liang C."/>
            <person name="Lipzen A."/>
            <person name="Lutzoni F."/>
            <person name="Magnuson J."/>
            <person name="Mondo S."/>
            <person name="Nolan M."/>
            <person name="Ohm R."/>
            <person name="Pangilinan J."/>
            <person name="Park H.-J."/>
            <person name="Ramirez L."/>
            <person name="Alfaro M."/>
            <person name="Sun H."/>
            <person name="Tritt A."/>
            <person name="Yoshinaga Y."/>
            <person name="Zwiers L.-H."/>
            <person name="Turgeon B."/>
            <person name="Goodwin S."/>
            <person name="Spatafora J."/>
            <person name="Crous P."/>
            <person name="Grigoriev I."/>
        </authorList>
    </citation>
    <scope>NUCLEOTIDE SEQUENCE</scope>
    <source>
        <strain evidence="5">CBS 133067</strain>
    </source>
</reference>
<evidence type="ECO:0000256" key="1">
    <source>
        <dbReference type="SAM" id="Coils"/>
    </source>
</evidence>
<evidence type="ECO:0000256" key="2">
    <source>
        <dbReference type="SAM" id="Phobius"/>
    </source>
</evidence>
<keyword evidence="2" id="KW-0812">Transmembrane</keyword>
<feature type="non-terminal residue" evidence="5">
    <location>
        <position position="752"/>
    </location>
</feature>
<dbReference type="CDD" id="cd00882">
    <property type="entry name" value="Ras_like_GTPase"/>
    <property type="match status" value="1"/>
</dbReference>
<dbReference type="Gene3D" id="3.40.50.300">
    <property type="entry name" value="P-loop containing nucleotide triphosphate hydrolases"/>
    <property type="match status" value="1"/>
</dbReference>
<accession>A0A9P4MES7</accession>
<keyword evidence="1" id="KW-0175">Coiled coil</keyword>
<evidence type="ECO:0000259" key="4">
    <source>
        <dbReference type="Pfam" id="PF09994"/>
    </source>
</evidence>
<proteinExistence type="predicted"/>
<dbReference type="InterPro" id="IPR018712">
    <property type="entry name" value="Tle1-like_cat"/>
</dbReference>
<dbReference type="PANTHER" id="PTHR33840:SF1">
    <property type="entry name" value="TLE1 PHOSPHOLIPASE DOMAIN-CONTAINING PROTEIN"/>
    <property type="match status" value="1"/>
</dbReference>
<dbReference type="EMBL" id="ML978122">
    <property type="protein sequence ID" value="KAF2102894.1"/>
    <property type="molecule type" value="Genomic_DNA"/>
</dbReference>
<feature type="coiled-coil region" evidence="1">
    <location>
        <begin position="456"/>
        <end position="483"/>
    </location>
</feature>
<feature type="domain" description="T6SS Phospholipase effector Tle1-like catalytic" evidence="4">
    <location>
        <begin position="14"/>
        <end position="177"/>
    </location>
</feature>
<protein>
    <recommendedName>
        <fullName evidence="7">G domain-containing protein</fullName>
    </recommendedName>
</protein>
<feature type="non-terminal residue" evidence="5">
    <location>
        <position position="1"/>
    </location>
</feature>
<dbReference type="InterPro" id="IPR027417">
    <property type="entry name" value="P-loop_NTPase"/>
</dbReference>
<evidence type="ECO:0000259" key="3">
    <source>
        <dbReference type="Pfam" id="PF01926"/>
    </source>
</evidence>
<keyword evidence="6" id="KW-1185">Reference proteome</keyword>
<evidence type="ECO:0000313" key="6">
    <source>
        <dbReference type="Proteomes" id="UP000799772"/>
    </source>
</evidence>